<gene>
    <name evidence="4" type="ORF">P3X46_006954</name>
</gene>
<organism evidence="4 5">
    <name type="scientific">Hevea brasiliensis</name>
    <name type="common">Para rubber tree</name>
    <name type="synonym">Siphonia brasiliensis</name>
    <dbReference type="NCBI Taxonomy" id="3981"/>
    <lineage>
        <taxon>Eukaryota</taxon>
        <taxon>Viridiplantae</taxon>
        <taxon>Streptophyta</taxon>
        <taxon>Embryophyta</taxon>
        <taxon>Tracheophyta</taxon>
        <taxon>Spermatophyta</taxon>
        <taxon>Magnoliopsida</taxon>
        <taxon>eudicotyledons</taxon>
        <taxon>Gunneridae</taxon>
        <taxon>Pentapetalae</taxon>
        <taxon>rosids</taxon>
        <taxon>fabids</taxon>
        <taxon>Malpighiales</taxon>
        <taxon>Euphorbiaceae</taxon>
        <taxon>Crotonoideae</taxon>
        <taxon>Micrandreae</taxon>
        <taxon>Hevea</taxon>
    </lineage>
</organism>
<dbReference type="Proteomes" id="UP001174677">
    <property type="component" value="Chromosome 4"/>
</dbReference>
<evidence type="ECO:0000256" key="3">
    <source>
        <dbReference type="PROSITE-ProRule" id="PRU00221"/>
    </source>
</evidence>
<dbReference type="EMBL" id="JARPOI010000004">
    <property type="protein sequence ID" value="KAJ9183035.1"/>
    <property type="molecule type" value="Genomic_DNA"/>
</dbReference>
<evidence type="ECO:0000256" key="1">
    <source>
        <dbReference type="ARBA" id="ARBA00022574"/>
    </source>
</evidence>
<dbReference type="InterPro" id="IPR019775">
    <property type="entry name" value="WD40_repeat_CS"/>
</dbReference>
<evidence type="ECO:0000256" key="2">
    <source>
        <dbReference type="ARBA" id="ARBA00022737"/>
    </source>
</evidence>
<dbReference type="Pfam" id="PF00400">
    <property type="entry name" value="WD40"/>
    <property type="match status" value="3"/>
</dbReference>
<feature type="repeat" description="WD" evidence="3">
    <location>
        <begin position="119"/>
        <end position="149"/>
    </location>
</feature>
<protein>
    <recommendedName>
        <fullName evidence="6">Neurobeachin beta-propeller domain-containing protein</fullName>
    </recommendedName>
</protein>
<name>A0ABQ9MUH3_HEVBR</name>
<dbReference type="InterPro" id="IPR045227">
    <property type="entry name" value="WDR18/Ipi3/RID3"/>
</dbReference>
<sequence>MSSSSPEIVVTSSPDGPITAYDTVSGTTLACFTGSRSPRHGLALAGNAYVAASHISSSTASGSIHLYNWWSPTALHHLPVPEPVAPLAATPDGLYLFAGGLSGSVYSITIPSGSILRSFPAHDKPVSSLRINSDWSLVISGGDDGTIAVVPIFQLVEASGEESPSNLTLHRFVAHDGPVTSIIACMGLCHPTIVSCSTDCTCKLWSLLEGRNLQTVAFPCVISSIALDTTEAEFYAAGSDGLIYKGFLKVGSTKEANQSRELVTWAEKHGGAVVSVVVVNEGKNLVSAAEDGSIYIWEIERGQVLMVLGNDMEGISDVVVAKGISYGKAYGLRIGNDMNEFGGGNLGLSGKELSSKPIKDTMGVEDVLTVAASDRRKAIDMLESAIRVYERLLELILKEAKGCASKNGETEEDDMQTH</sequence>
<keyword evidence="5" id="KW-1185">Reference proteome</keyword>
<dbReference type="InterPro" id="IPR001680">
    <property type="entry name" value="WD40_rpt"/>
</dbReference>
<dbReference type="PANTHER" id="PTHR18763:SF3">
    <property type="entry name" value="OS09G0477800 PROTEIN"/>
    <property type="match status" value="1"/>
</dbReference>
<dbReference type="InterPro" id="IPR015943">
    <property type="entry name" value="WD40/YVTN_repeat-like_dom_sf"/>
</dbReference>
<evidence type="ECO:0008006" key="6">
    <source>
        <dbReference type="Google" id="ProtNLM"/>
    </source>
</evidence>
<dbReference type="PROSITE" id="PS50294">
    <property type="entry name" value="WD_REPEATS_REGION"/>
    <property type="match status" value="1"/>
</dbReference>
<reference evidence="4" key="1">
    <citation type="journal article" date="2023" name="Plant Biotechnol. J.">
        <title>Chromosome-level wild Hevea brasiliensis genome provides new tools for genomic-assisted breeding and valuable loci to elevate rubber yield.</title>
        <authorList>
            <person name="Cheng H."/>
            <person name="Song X."/>
            <person name="Hu Y."/>
            <person name="Wu T."/>
            <person name="Yang Q."/>
            <person name="An Z."/>
            <person name="Feng S."/>
            <person name="Deng Z."/>
            <person name="Wu W."/>
            <person name="Zeng X."/>
            <person name="Tu M."/>
            <person name="Wang X."/>
            <person name="Huang H."/>
        </authorList>
    </citation>
    <scope>NUCLEOTIDE SEQUENCE</scope>
    <source>
        <strain evidence="4">MT/VB/25A 57/8</strain>
    </source>
</reference>
<evidence type="ECO:0000313" key="4">
    <source>
        <dbReference type="EMBL" id="KAJ9183035.1"/>
    </source>
</evidence>
<evidence type="ECO:0000313" key="5">
    <source>
        <dbReference type="Proteomes" id="UP001174677"/>
    </source>
</evidence>
<dbReference type="PANTHER" id="PTHR18763">
    <property type="entry name" value="WD-REPEAT PROTEIN 18"/>
    <property type="match status" value="1"/>
</dbReference>
<dbReference type="InterPro" id="IPR011047">
    <property type="entry name" value="Quinoprotein_ADH-like_sf"/>
</dbReference>
<dbReference type="PROSITE" id="PS50082">
    <property type="entry name" value="WD_REPEATS_2"/>
    <property type="match status" value="2"/>
</dbReference>
<dbReference type="SMART" id="SM00320">
    <property type="entry name" value="WD40"/>
    <property type="match status" value="4"/>
</dbReference>
<dbReference type="Gene3D" id="2.130.10.10">
    <property type="entry name" value="YVTN repeat-like/Quinoprotein amine dehydrogenase"/>
    <property type="match status" value="2"/>
</dbReference>
<accession>A0ABQ9MUH3</accession>
<dbReference type="PROSITE" id="PS00678">
    <property type="entry name" value="WD_REPEATS_1"/>
    <property type="match status" value="1"/>
</dbReference>
<feature type="repeat" description="WD" evidence="3">
    <location>
        <begin position="266"/>
        <end position="307"/>
    </location>
</feature>
<keyword evidence="1 3" id="KW-0853">WD repeat</keyword>
<comment type="caution">
    <text evidence="4">The sequence shown here is derived from an EMBL/GenBank/DDBJ whole genome shotgun (WGS) entry which is preliminary data.</text>
</comment>
<keyword evidence="2" id="KW-0677">Repeat</keyword>
<proteinExistence type="predicted"/>
<dbReference type="SUPFAM" id="SSF50998">
    <property type="entry name" value="Quinoprotein alcohol dehydrogenase-like"/>
    <property type="match status" value="1"/>
</dbReference>